<proteinExistence type="predicted"/>
<sequence length="208" mass="23002">MHVHIPKMPHSVREFLAEISTITVGILIALSLEAGVEALHHQELVEQARANLRRELEDNRNGLEKALATERSAVAGLNRMSAYLQSESAGEKAAGENIAINIDFTEMRTAAWESTVATQALAHMPYDEAQALALAYSASRTFNGLQQEARKPYVEMAATMADDPTSMSKEQVAETQRAIRLNRMYATTTVQTGEDLLKVYDRALEKLD</sequence>
<dbReference type="EMBL" id="JBBGZA010000001">
    <property type="protein sequence ID" value="MEJ5094056.1"/>
    <property type="molecule type" value="Genomic_DNA"/>
</dbReference>
<dbReference type="RefSeq" id="WP_132882580.1">
    <property type="nucleotide sequence ID" value="NZ_JBBGZA010000001.1"/>
</dbReference>
<dbReference type="Proteomes" id="UP001380365">
    <property type="component" value="Unassembled WGS sequence"/>
</dbReference>
<accession>A0ABU8Q2U4</accession>
<keyword evidence="2" id="KW-1185">Reference proteome</keyword>
<name>A0ABU8Q2U4_9SPHN</name>
<evidence type="ECO:0000313" key="1">
    <source>
        <dbReference type="EMBL" id="MEJ5094056.1"/>
    </source>
</evidence>
<gene>
    <name evidence="1" type="ORF">WH159_05830</name>
</gene>
<evidence type="ECO:0000313" key="2">
    <source>
        <dbReference type="Proteomes" id="UP001380365"/>
    </source>
</evidence>
<protein>
    <submittedName>
        <fullName evidence="1">Uncharacterized protein</fullName>
    </submittedName>
</protein>
<organism evidence="1 2">
    <name type="scientific">Sphingomonas molluscorum</name>
    <dbReference type="NCBI Taxonomy" id="418184"/>
    <lineage>
        <taxon>Bacteria</taxon>
        <taxon>Pseudomonadati</taxon>
        <taxon>Pseudomonadota</taxon>
        <taxon>Alphaproteobacteria</taxon>
        <taxon>Sphingomonadales</taxon>
        <taxon>Sphingomonadaceae</taxon>
        <taxon>Sphingomonas</taxon>
    </lineage>
</organism>
<reference evidence="1 2" key="1">
    <citation type="submission" date="2023-12" db="EMBL/GenBank/DDBJ databases">
        <title>Gut-associated functions are favored during microbiome assembly across C. elegans life.</title>
        <authorList>
            <person name="Zimmermann J."/>
        </authorList>
    </citation>
    <scope>NUCLEOTIDE SEQUENCE [LARGE SCALE GENOMIC DNA]</scope>
    <source>
        <strain evidence="1 2">JUb134</strain>
    </source>
</reference>
<comment type="caution">
    <text evidence="1">The sequence shown here is derived from an EMBL/GenBank/DDBJ whole genome shotgun (WGS) entry which is preliminary data.</text>
</comment>